<dbReference type="SUPFAM" id="SSF48225">
    <property type="entry name" value="Seven-hairpin glycosidases"/>
    <property type="match status" value="1"/>
</dbReference>
<dbReference type="GO" id="GO:0005783">
    <property type="term" value="C:endoplasmic reticulum"/>
    <property type="evidence" value="ECO:0007669"/>
    <property type="project" value="TreeGrafter"/>
</dbReference>
<dbReference type="PANTHER" id="PTHR11742:SF6">
    <property type="entry name" value="MANNOSYL-OLIGOSACCHARIDE ALPHA-1,2-MANNOSIDASE IA-RELATED"/>
    <property type="match status" value="1"/>
</dbReference>
<dbReference type="Gene3D" id="1.50.10.10">
    <property type="match status" value="1"/>
</dbReference>
<proteinExistence type="inferred from homology"/>
<protein>
    <recommendedName>
        <fullName evidence="9">Alpha-1,2-Mannosidase</fullName>
    </recommendedName>
</protein>
<evidence type="ECO:0000313" key="7">
    <source>
        <dbReference type="EMBL" id="OTF78215.1"/>
    </source>
</evidence>
<feature type="disulfide bond" evidence="6">
    <location>
        <begin position="6"/>
        <end position="40"/>
    </location>
</feature>
<evidence type="ECO:0000256" key="3">
    <source>
        <dbReference type="ARBA" id="ARBA00007658"/>
    </source>
</evidence>
<reference evidence="7 8" key="1">
    <citation type="submission" date="2017-03" db="EMBL/GenBank/DDBJ databases">
        <title>Genome Survey of Euroglyphus maynei.</title>
        <authorList>
            <person name="Arlian L.G."/>
            <person name="Morgan M.S."/>
            <person name="Rider S.D."/>
        </authorList>
    </citation>
    <scope>NUCLEOTIDE SEQUENCE [LARGE SCALE GENOMIC DNA]</scope>
    <source>
        <strain evidence="7">Arlian Lab</strain>
        <tissue evidence="7">Whole body</tissue>
    </source>
</reference>
<dbReference type="AlphaFoldDB" id="A0A1Y3BGB9"/>
<keyword evidence="8" id="KW-1185">Reference proteome</keyword>
<keyword evidence="4" id="KW-0378">Hydrolase</keyword>
<accession>A0A1Y3BGB9</accession>
<dbReference type="Pfam" id="PF01532">
    <property type="entry name" value="Glyco_hydro_47"/>
    <property type="match status" value="1"/>
</dbReference>
<dbReference type="InterPro" id="IPR012341">
    <property type="entry name" value="6hp_glycosidase-like_sf"/>
</dbReference>
<dbReference type="OrthoDB" id="8118055at2759"/>
<dbReference type="GO" id="GO:0005509">
    <property type="term" value="F:calcium ion binding"/>
    <property type="evidence" value="ECO:0007669"/>
    <property type="project" value="InterPro"/>
</dbReference>
<dbReference type="InterPro" id="IPR036026">
    <property type="entry name" value="Seven-hairpin_glycosidases"/>
</dbReference>
<keyword evidence="5 6" id="KW-1015">Disulfide bond</keyword>
<gene>
    <name evidence="7" type="ORF">BLA29_014763</name>
</gene>
<organism evidence="7 8">
    <name type="scientific">Euroglyphus maynei</name>
    <name type="common">Mayne's house dust mite</name>
    <dbReference type="NCBI Taxonomy" id="6958"/>
    <lineage>
        <taxon>Eukaryota</taxon>
        <taxon>Metazoa</taxon>
        <taxon>Ecdysozoa</taxon>
        <taxon>Arthropoda</taxon>
        <taxon>Chelicerata</taxon>
        <taxon>Arachnida</taxon>
        <taxon>Acari</taxon>
        <taxon>Acariformes</taxon>
        <taxon>Sarcoptiformes</taxon>
        <taxon>Astigmata</taxon>
        <taxon>Psoroptidia</taxon>
        <taxon>Analgoidea</taxon>
        <taxon>Pyroglyphidae</taxon>
        <taxon>Pyroglyphinae</taxon>
        <taxon>Euroglyphus</taxon>
    </lineage>
</organism>
<dbReference type="Proteomes" id="UP000194236">
    <property type="component" value="Unassembled WGS sequence"/>
</dbReference>
<evidence type="ECO:0000256" key="1">
    <source>
        <dbReference type="ARBA" id="ARBA00001913"/>
    </source>
</evidence>
<comment type="similarity">
    <text evidence="3">Belongs to the glycosyl hydrolase 47 family.</text>
</comment>
<evidence type="ECO:0008006" key="9">
    <source>
        <dbReference type="Google" id="ProtNLM"/>
    </source>
</evidence>
<evidence type="ECO:0000256" key="6">
    <source>
        <dbReference type="PIRSR" id="PIRSR601382-3"/>
    </source>
</evidence>
<dbReference type="GO" id="GO:0000139">
    <property type="term" value="C:Golgi membrane"/>
    <property type="evidence" value="ECO:0007669"/>
    <property type="project" value="TreeGrafter"/>
</dbReference>
<dbReference type="InterPro" id="IPR050749">
    <property type="entry name" value="Glycosyl_Hydrolase_47"/>
</dbReference>
<evidence type="ECO:0000313" key="8">
    <source>
        <dbReference type="Proteomes" id="UP000194236"/>
    </source>
</evidence>
<dbReference type="GO" id="GO:0004571">
    <property type="term" value="F:mannosyl-oligosaccharide 1,2-alpha-mannosidase activity"/>
    <property type="evidence" value="ECO:0007669"/>
    <property type="project" value="InterPro"/>
</dbReference>
<comment type="caution">
    <text evidence="7">The sequence shown here is derived from an EMBL/GenBank/DDBJ whole genome shotgun (WGS) entry which is preliminary data.</text>
</comment>
<sequence>MGHLACFAAGMFALGAKENAHDERRAEHFLKLGADIAETCHESYIRTKTNIGPEVFWFTGQLDAQIGKYVLWRHSIFRI</sequence>
<dbReference type="PANTHER" id="PTHR11742">
    <property type="entry name" value="MANNOSYL-OLIGOSACCHARIDE ALPHA-1,2-MANNOSIDASE-RELATED"/>
    <property type="match status" value="1"/>
</dbReference>
<name>A0A1Y3BGB9_EURMA</name>
<dbReference type="InterPro" id="IPR001382">
    <property type="entry name" value="Glyco_hydro_47"/>
</dbReference>
<evidence type="ECO:0000256" key="5">
    <source>
        <dbReference type="ARBA" id="ARBA00023157"/>
    </source>
</evidence>
<dbReference type="EMBL" id="MUJZ01028930">
    <property type="protein sequence ID" value="OTF78215.1"/>
    <property type="molecule type" value="Genomic_DNA"/>
</dbReference>
<dbReference type="GO" id="GO:0005975">
    <property type="term" value="P:carbohydrate metabolic process"/>
    <property type="evidence" value="ECO:0007669"/>
    <property type="project" value="InterPro"/>
</dbReference>
<evidence type="ECO:0000256" key="4">
    <source>
        <dbReference type="ARBA" id="ARBA00022801"/>
    </source>
</evidence>
<evidence type="ECO:0000256" key="2">
    <source>
        <dbReference type="ARBA" id="ARBA00004922"/>
    </source>
</evidence>
<comment type="cofactor">
    <cofactor evidence="1">
        <name>Ca(2+)</name>
        <dbReference type="ChEBI" id="CHEBI:29108"/>
    </cofactor>
</comment>
<comment type="pathway">
    <text evidence="2">Protein modification; protein glycosylation.</text>
</comment>